<dbReference type="InterPro" id="IPR023795">
    <property type="entry name" value="Serpin_CS"/>
</dbReference>
<dbReference type="OrthoDB" id="1063785at2759"/>
<comment type="caution">
    <text evidence="4">The sequence shown here is derived from an EMBL/GenBank/DDBJ whole genome shotgun (WGS) entry which is preliminary data.</text>
</comment>
<evidence type="ECO:0000256" key="1">
    <source>
        <dbReference type="ARBA" id="ARBA00009500"/>
    </source>
</evidence>
<accession>A0A0K9NZ52</accession>
<evidence type="ECO:0000313" key="5">
    <source>
        <dbReference type="Proteomes" id="UP000036987"/>
    </source>
</evidence>
<dbReference type="InterPro" id="IPR042178">
    <property type="entry name" value="Serpin_sf_1"/>
</dbReference>
<dbReference type="PANTHER" id="PTHR11461:SF211">
    <property type="entry name" value="GH10112P-RELATED"/>
    <property type="match status" value="1"/>
</dbReference>
<proteinExistence type="inferred from homology"/>
<name>A0A0K9NZ52_ZOSMR</name>
<dbReference type="GO" id="GO:0004867">
    <property type="term" value="F:serine-type endopeptidase inhibitor activity"/>
    <property type="evidence" value="ECO:0007669"/>
    <property type="project" value="InterPro"/>
</dbReference>
<dbReference type="SUPFAM" id="SSF56574">
    <property type="entry name" value="Serpins"/>
    <property type="match status" value="1"/>
</dbReference>
<dbReference type="InterPro" id="IPR000215">
    <property type="entry name" value="Serpin_fam"/>
</dbReference>
<evidence type="ECO:0000313" key="4">
    <source>
        <dbReference type="EMBL" id="KMZ62003.1"/>
    </source>
</evidence>
<evidence type="ECO:0000256" key="2">
    <source>
        <dbReference type="RuleBase" id="RU000411"/>
    </source>
</evidence>
<protein>
    <submittedName>
        <fullName evidence="4">Serpin-ZX</fullName>
    </submittedName>
</protein>
<dbReference type="EMBL" id="LFYR01001429">
    <property type="protein sequence ID" value="KMZ62003.1"/>
    <property type="molecule type" value="Genomic_DNA"/>
</dbReference>
<reference evidence="5" key="1">
    <citation type="journal article" date="2016" name="Nature">
        <title>The genome of the seagrass Zostera marina reveals angiosperm adaptation to the sea.</title>
        <authorList>
            <person name="Olsen J.L."/>
            <person name="Rouze P."/>
            <person name="Verhelst B."/>
            <person name="Lin Y.-C."/>
            <person name="Bayer T."/>
            <person name="Collen J."/>
            <person name="Dattolo E."/>
            <person name="De Paoli E."/>
            <person name="Dittami S."/>
            <person name="Maumus F."/>
            <person name="Michel G."/>
            <person name="Kersting A."/>
            <person name="Lauritano C."/>
            <person name="Lohaus R."/>
            <person name="Toepel M."/>
            <person name="Tonon T."/>
            <person name="Vanneste K."/>
            <person name="Amirebrahimi M."/>
            <person name="Brakel J."/>
            <person name="Bostroem C."/>
            <person name="Chovatia M."/>
            <person name="Grimwood J."/>
            <person name="Jenkins J.W."/>
            <person name="Jueterbock A."/>
            <person name="Mraz A."/>
            <person name="Stam W.T."/>
            <person name="Tice H."/>
            <person name="Bornberg-Bauer E."/>
            <person name="Green P.J."/>
            <person name="Pearson G.A."/>
            <person name="Procaccini G."/>
            <person name="Duarte C.M."/>
            <person name="Schmutz J."/>
            <person name="Reusch T.B.H."/>
            <person name="Van de Peer Y."/>
        </authorList>
    </citation>
    <scope>NUCLEOTIDE SEQUENCE [LARGE SCALE GENOMIC DNA]</scope>
    <source>
        <strain evidence="5">cv. Finnish</strain>
    </source>
</reference>
<dbReference type="PANTHER" id="PTHR11461">
    <property type="entry name" value="SERINE PROTEASE INHIBITOR, SERPIN"/>
    <property type="match status" value="1"/>
</dbReference>
<dbReference type="CDD" id="cd02043">
    <property type="entry name" value="serpinP_plants"/>
    <property type="match status" value="1"/>
</dbReference>
<dbReference type="Gene3D" id="2.30.39.10">
    <property type="entry name" value="Alpha-1-antitrypsin, domain 1"/>
    <property type="match status" value="1"/>
</dbReference>
<gene>
    <name evidence="4" type="ORF">ZOSMA_49G00710</name>
</gene>
<organism evidence="4 5">
    <name type="scientific">Zostera marina</name>
    <name type="common">Eelgrass</name>
    <dbReference type="NCBI Taxonomy" id="29655"/>
    <lineage>
        <taxon>Eukaryota</taxon>
        <taxon>Viridiplantae</taxon>
        <taxon>Streptophyta</taxon>
        <taxon>Embryophyta</taxon>
        <taxon>Tracheophyta</taxon>
        <taxon>Spermatophyta</taxon>
        <taxon>Magnoliopsida</taxon>
        <taxon>Liliopsida</taxon>
        <taxon>Zosteraceae</taxon>
        <taxon>Zostera</taxon>
    </lineage>
</organism>
<sequence>MSTDMREAIVKQTDFSMHIANYFGAEQSTAGANFVFSPLSIHIVLSLIASGSKGKTLDQITAFLRSQSPSIQHLADLASQIIDVVLVDGSSSAAPRLSFANGVWFDHSFPINPSFKQIAVGSYRAQTQDVDFQTKAVQVINEVNSWVDKETVGLIKELLPPGSVDHSTRLLLGNALYFKGIWEEKFNASETKDHEFHLLDGKSIAAPFMTSQKKQFVATYNGFKTLKLPYCQGDDRRQFSMYIFLPDAKDGVFDLSKRLAEPRFMDRHLPLVKVLIGEFKIPKFKFSFDIEASKVLKEMGLVLPFGTEADLTGMMDDFSNKIPLCVSAIFHKSFVEVNEEGTEAAAATVASIVFRGVSEPPCDFVADHPFVFLIREELTGVVIFTGHVVNPLLN</sequence>
<dbReference type="Proteomes" id="UP000036987">
    <property type="component" value="Unassembled WGS sequence"/>
</dbReference>
<dbReference type="PROSITE" id="PS00284">
    <property type="entry name" value="SERPIN"/>
    <property type="match status" value="1"/>
</dbReference>
<dbReference type="Gene3D" id="3.30.497.10">
    <property type="entry name" value="Antithrombin, subunit I, domain 2"/>
    <property type="match status" value="1"/>
</dbReference>
<feature type="domain" description="Serpin" evidence="3">
    <location>
        <begin position="17"/>
        <end position="391"/>
    </location>
</feature>
<dbReference type="Pfam" id="PF00079">
    <property type="entry name" value="Serpin"/>
    <property type="match status" value="1"/>
</dbReference>
<comment type="similarity">
    <text evidence="1 2">Belongs to the serpin family.</text>
</comment>
<keyword evidence="5" id="KW-1185">Reference proteome</keyword>
<dbReference type="InterPro" id="IPR036186">
    <property type="entry name" value="Serpin_sf"/>
</dbReference>
<dbReference type="GO" id="GO:0005615">
    <property type="term" value="C:extracellular space"/>
    <property type="evidence" value="ECO:0000318"/>
    <property type="project" value="GO_Central"/>
</dbReference>
<evidence type="ECO:0000259" key="3">
    <source>
        <dbReference type="SMART" id="SM00093"/>
    </source>
</evidence>
<dbReference type="SMART" id="SM00093">
    <property type="entry name" value="SERPIN"/>
    <property type="match status" value="1"/>
</dbReference>
<dbReference type="InterPro" id="IPR042185">
    <property type="entry name" value="Serpin_sf_2"/>
</dbReference>
<dbReference type="OMA" id="YFNAAWA"/>
<dbReference type="STRING" id="29655.A0A0K9NZ52"/>
<dbReference type="InterPro" id="IPR023796">
    <property type="entry name" value="Serpin_dom"/>
</dbReference>
<dbReference type="AlphaFoldDB" id="A0A0K9NZ52"/>